<feature type="non-terminal residue" evidence="2">
    <location>
        <position position="1"/>
    </location>
</feature>
<protein>
    <submittedName>
        <fullName evidence="2">Uncharacterized protein</fullName>
    </submittedName>
</protein>
<feature type="non-terminal residue" evidence="2">
    <location>
        <position position="120"/>
    </location>
</feature>
<sequence length="120" mass="12723">DDRAGGSERRLGRRDRRRVGPRRPSRAARPRRGRRGAGGCGGTSTGHRARRRLPAGRHGDRRPTGGAAGGRPVRAADRGAGRAAGGARDRAQGTSAVALRRGPPARRGRRPRPAPPRRVA</sequence>
<proteinExistence type="predicted"/>
<reference evidence="2" key="1">
    <citation type="submission" date="2020-02" db="EMBL/GenBank/DDBJ databases">
        <authorList>
            <person name="Meier V. D."/>
        </authorList>
    </citation>
    <scope>NUCLEOTIDE SEQUENCE</scope>
    <source>
        <strain evidence="2">AVDCRST_MAG79</strain>
    </source>
</reference>
<name>A0A6J4UMU2_9ACTN</name>
<organism evidence="2">
    <name type="scientific">uncultured Thermoleophilia bacterium</name>
    <dbReference type="NCBI Taxonomy" id="1497501"/>
    <lineage>
        <taxon>Bacteria</taxon>
        <taxon>Bacillati</taxon>
        <taxon>Actinomycetota</taxon>
        <taxon>Thermoleophilia</taxon>
        <taxon>environmental samples</taxon>
    </lineage>
</organism>
<feature type="compositionally biased region" description="Basic and acidic residues" evidence="1">
    <location>
        <begin position="1"/>
        <end position="10"/>
    </location>
</feature>
<gene>
    <name evidence="2" type="ORF">AVDCRST_MAG79-3025</name>
</gene>
<dbReference type="AlphaFoldDB" id="A0A6J4UMU2"/>
<feature type="region of interest" description="Disordered" evidence="1">
    <location>
        <begin position="1"/>
        <end position="120"/>
    </location>
</feature>
<dbReference type="EMBL" id="CADCWC010000482">
    <property type="protein sequence ID" value="CAA9555184.1"/>
    <property type="molecule type" value="Genomic_DNA"/>
</dbReference>
<accession>A0A6J4UMU2</accession>
<feature type="compositionally biased region" description="Basic residues" evidence="1">
    <location>
        <begin position="103"/>
        <end position="112"/>
    </location>
</feature>
<evidence type="ECO:0000313" key="2">
    <source>
        <dbReference type="EMBL" id="CAA9555184.1"/>
    </source>
</evidence>
<evidence type="ECO:0000256" key="1">
    <source>
        <dbReference type="SAM" id="MobiDB-lite"/>
    </source>
</evidence>
<feature type="compositionally biased region" description="Basic residues" evidence="1">
    <location>
        <begin position="11"/>
        <end position="35"/>
    </location>
</feature>